<keyword evidence="2" id="KW-1185">Reference proteome</keyword>
<reference evidence="1 2" key="1">
    <citation type="submission" date="2019-02" db="EMBL/GenBank/DDBJ databases">
        <title>Deep-cultivation of Planctomycetes and their phenomic and genomic characterization uncovers novel biology.</title>
        <authorList>
            <person name="Wiegand S."/>
            <person name="Jogler M."/>
            <person name="Boedeker C."/>
            <person name="Pinto D."/>
            <person name="Vollmers J."/>
            <person name="Rivas-Marin E."/>
            <person name="Kohn T."/>
            <person name="Peeters S.H."/>
            <person name="Heuer A."/>
            <person name="Rast P."/>
            <person name="Oberbeckmann S."/>
            <person name="Bunk B."/>
            <person name="Jeske O."/>
            <person name="Meyerdierks A."/>
            <person name="Storesund J.E."/>
            <person name="Kallscheuer N."/>
            <person name="Luecker S."/>
            <person name="Lage O.M."/>
            <person name="Pohl T."/>
            <person name="Merkel B.J."/>
            <person name="Hornburger P."/>
            <person name="Mueller R.-W."/>
            <person name="Bruemmer F."/>
            <person name="Labrenz M."/>
            <person name="Spormann A.M."/>
            <person name="Op Den Camp H."/>
            <person name="Overmann J."/>
            <person name="Amann R."/>
            <person name="Jetten M.S.M."/>
            <person name="Mascher T."/>
            <person name="Medema M.H."/>
            <person name="Devos D.P."/>
            <person name="Kaster A.-K."/>
            <person name="Ovreas L."/>
            <person name="Rohde M."/>
            <person name="Galperin M.Y."/>
            <person name="Jogler C."/>
        </authorList>
    </citation>
    <scope>NUCLEOTIDE SEQUENCE [LARGE SCALE GENOMIC DNA]</scope>
    <source>
        <strain evidence="1 2">CA54</strain>
    </source>
</reference>
<dbReference type="Pfam" id="PF14707">
    <property type="entry name" value="Sulfatase_C"/>
    <property type="match status" value="1"/>
</dbReference>
<dbReference type="Gene3D" id="3.30.1120.10">
    <property type="match status" value="1"/>
</dbReference>
<comment type="caution">
    <text evidence="1">The sequence shown here is derived from an EMBL/GenBank/DDBJ whole genome shotgun (WGS) entry which is preliminary data.</text>
</comment>
<protein>
    <submittedName>
        <fullName evidence="1">Uncharacterized protein</fullName>
    </submittedName>
</protein>
<organism evidence="1 2">
    <name type="scientific">Symmachiella macrocystis</name>
    <dbReference type="NCBI Taxonomy" id="2527985"/>
    <lineage>
        <taxon>Bacteria</taxon>
        <taxon>Pseudomonadati</taxon>
        <taxon>Planctomycetota</taxon>
        <taxon>Planctomycetia</taxon>
        <taxon>Planctomycetales</taxon>
        <taxon>Planctomycetaceae</taxon>
        <taxon>Symmachiella</taxon>
    </lineage>
</organism>
<proteinExistence type="predicted"/>
<dbReference type="SUPFAM" id="SSF53649">
    <property type="entry name" value="Alkaline phosphatase-like"/>
    <property type="match status" value="1"/>
</dbReference>
<gene>
    <name evidence="1" type="ORF">CA54_46660</name>
</gene>
<evidence type="ECO:0000313" key="1">
    <source>
        <dbReference type="EMBL" id="TWU09424.1"/>
    </source>
</evidence>
<name>A0A5C6BG53_9PLAN</name>
<dbReference type="EMBL" id="SJPP01000002">
    <property type="protein sequence ID" value="TWU09424.1"/>
    <property type="molecule type" value="Genomic_DNA"/>
</dbReference>
<dbReference type="AlphaFoldDB" id="A0A5C6BG53"/>
<dbReference type="InterPro" id="IPR017850">
    <property type="entry name" value="Alkaline_phosphatase_core_sf"/>
</dbReference>
<sequence>MQAVRYTDWKAHFIVQNEGWFGPKLKLGAPLLFNLRRDPYEKAADESGNYVKFLGKKMWAFGPAKRIVQQHLATFEAFPSRKESSNSNADEIKEQIQEDNVGQWACFRGYLPRKHP</sequence>
<accession>A0A5C6BG53</accession>
<evidence type="ECO:0000313" key="2">
    <source>
        <dbReference type="Proteomes" id="UP000320735"/>
    </source>
</evidence>
<dbReference type="Proteomes" id="UP000320735">
    <property type="component" value="Unassembled WGS sequence"/>
</dbReference>